<protein>
    <submittedName>
        <fullName evidence="2">Uncharacterized protein</fullName>
    </submittedName>
</protein>
<keyword evidence="1" id="KW-1133">Transmembrane helix</keyword>
<dbReference type="AlphaFoldDB" id="A0A8D8TC81"/>
<organism evidence="2">
    <name type="scientific">Cacopsylla melanoneura</name>
    <dbReference type="NCBI Taxonomy" id="428564"/>
    <lineage>
        <taxon>Eukaryota</taxon>
        <taxon>Metazoa</taxon>
        <taxon>Ecdysozoa</taxon>
        <taxon>Arthropoda</taxon>
        <taxon>Hexapoda</taxon>
        <taxon>Insecta</taxon>
        <taxon>Pterygota</taxon>
        <taxon>Neoptera</taxon>
        <taxon>Paraneoptera</taxon>
        <taxon>Hemiptera</taxon>
        <taxon>Sternorrhyncha</taxon>
        <taxon>Psylloidea</taxon>
        <taxon>Psyllidae</taxon>
        <taxon>Psyllinae</taxon>
        <taxon>Cacopsylla</taxon>
    </lineage>
</organism>
<accession>A0A8D8TC81</accession>
<keyword evidence="1" id="KW-0472">Membrane</keyword>
<evidence type="ECO:0000313" key="2">
    <source>
        <dbReference type="EMBL" id="CAG6683505.1"/>
    </source>
</evidence>
<keyword evidence="1" id="KW-0812">Transmembrane</keyword>
<reference evidence="2" key="1">
    <citation type="submission" date="2021-05" db="EMBL/GenBank/DDBJ databases">
        <authorList>
            <person name="Alioto T."/>
            <person name="Alioto T."/>
            <person name="Gomez Garrido J."/>
        </authorList>
    </citation>
    <scope>NUCLEOTIDE SEQUENCE</scope>
</reference>
<evidence type="ECO:0000256" key="1">
    <source>
        <dbReference type="SAM" id="Phobius"/>
    </source>
</evidence>
<dbReference type="EMBL" id="HBUF01263268">
    <property type="protein sequence ID" value="CAG6683505.1"/>
    <property type="molecule type" value="Transcribed_RNA"/>
</dbReference>
<feature type="transmembrane region" description="Helical" evidence="1">
    <location>
        <begin position="20"/>
        <end position="41"/>
    </location>
</feature>
<feature type="transmembrane region" description="Helical" evidence="1">
    <location>
        <begin position="61"/>
        <end position="83"/>
    </location>
</feature>
<name>A0A8D8TC81_9HEMI</name>
<sequence>MIFKHKLNQPNILIYKFSSIQPLSSFKFFFLLCLNGKYYHLLTQDNKINKYYHCDTSLLNIYFNVLSPILPSAIVSGSVYIPISMRNRFTRLLSRNKSEISPPHLRIKLSIRN</sequence>
<proteinExistence type="predicted"/>